<dbReference type="OrthoDB" id="10260285at2759"/>
<dbReference type="AlphaFoldDB" id="A0A167SBY1"/>
<dbReference type="PANTHER" id="PTHR23188:SF12">
    <property type="entry name" value="RNA POLYMERASE II-ASSOCIATED FACTOR 1 HOMOLOG"/>
    <property type="match status" value="1"/>
</dbReference>
<comment type="similarity">
    <text evidence="2">Belongs to the PAF1 family.</text>
</comment>
<accession>A0A167SBY1</accession>
<dbReference type="GO" id="GO:0000993">
    <property type="term" value="F:RNA polymerase II complex binding"/>
    <property type="evidence" value="ECO:0007669"/>
    <property type="project" value="TreeGrafter"/>
</dbReference>
<evidence type="ECO:0000256" key="3">
    <source>
        <dbReference type="ARBA" id="ARBA00023242"/>
    </source>
</evidence>
<comment type="subcellular location">
    <subcellularLocation>
        <location evidence="1">Nucleus</location>
    </subcellularLocation>
</comment>
<evidence type="ECO:0008006" key="6">
    <source>
        <dbReference type="Google" id="ProtNLM"/>
    </source>
</evidence>
<keyword evidence="3" id="KW-0539">Nucleus</keyword>
<dbReference type="PANTHER" id="PTHR23188">
    <property type="entry name" value="RNA POLYMERASE II-ASSOCIATED FACTOR 1 HOMOLOG"/>
    <property type="match status" value="1"/>
</dbReference>
<name>A0A167SBY1_CALVF</name>
<evidence type="ECO:0000256" key="2">
    <source>
        <dbReference type="ARBA" id="ARBA00007560"/>
    </source>
</evidence>
<dbReference type="GO" id="GO:0006368">
    <property type="term" value="P:transcription elongation by RNA polymerase II"/>
    <property type="evidence" value="ECO:0007669"/>
    <property type="project" value="InterPro"/>
</dbReference>
<evidence type="ECO:0000256" key="1">
    <source>
        <dbReference type="ARBA" id="ARBA00004123"/>
    </source>
</evidence>
<gene>
    <name evidence="4" type="ORF">CALVIDRAFT_594456</name>
</gene>
<dbReference type="InterPro" id="IPR007133">
    <property type="entry name" value="RNA_pol_II-assoc_Paf1"/>
</dbReference>
<dbReference type="Pfam" id="PF03985">
    <property type="entry name" value="Paf1"/>
    <property type="match status" value="1"/>
</dbReference>
<dbReference type="STRING" id="1330018.A0A167SBY1"/>
<protein>
    <recommendedName>
        <fullName evidence="6">RNA polymerase II-associated</fullName>
    </recommendedName>
</protein>
<dbReference type="EMBL" id="KV417266">
    <property type="protein sequence ID" value="KZP01773.1"/>
    <property type="molecule type" value="Genomic_DNA"/>
</dbReference>
<dbReference type="GO" id="GO:0003682">
    <property type="term" value="F:chromatin binding"/>
    <property type="evidence" value="ECO:0007669"/>
    <property type="project" value="TreeGrafter"/>
</dbReference>
<dbReference type="GO" id="GO:0016593">
    <property type="term" value="C:Cdc73/Paf1 complex"/>
    <property type="evidence" value="ECO:0007669"/>
    <property type="project" value="InterPro"/>
</dbReference>
<evidence type="ECO:0000313" key="5">
    <source>
        <dbReference type="Proteomes" id="UP000076738"/>
    </source>
</evidence>
<sequence length="433" mass="48581">MSRRSKNDLIVRVRYSNPLPEPPCPPKLLQIPTTPARYAEPAFTDGMFDSRPFPMVVDSEFGMPLDLSRFPGVWRREEEDPAMNPSSEPPMDPRDAFLFEHIVPSSSTTPGGPSSLPNVSWLRKTEYISKEAVNRVSSLSLASESKAASAPVDVSQERQLQMVQESFRAAARPTQEDLAALRHPNKPGVRALEALEILPDERTWPTKIDVYRFSERPGERDAELPDPRLESAIIRPMKTEDEDAWLAYYLLSDDAAAAAYRARLASAEDGAGEEEPSEFRWVRDYETMKVLEECASDWIVVLDDGSKTGRPPGAYYKGIERRMWLRKRRVRKNDTENAASRWDAIDLRHAPMEGSELVEYREALAEVRDPEYWARKAVEAELDAEGEADVDAEGEMEVEMQDAEGEVEVNGTPMPEGVQVEVNGHGGDAFGAL</sequence>
<organism evidence="4 5">
    <name type="scientific">Calocera viscosa (strain TUFC12733)</name>
    <dbReference type="NCBI Taxonomy" id="1330018"/>
    <lineage>
        <taxon>Eukaryota</taxon>
        <taxon>Fungi</taxon>
        <taxon>Dikarya</taxon>
        <taxon>Basidiomycota</taxon>
        <taxon>Agaricomycotina</taxon>
        <taxon>Dacrymycetes</taxon>
        <taxon>Dacrymycetales</taxon>
        <taxon>Dacrymycetaceae</taxon>
        <taxon>Calocera</taxon>
    </lineage>
</organism>
<keyword evidence="5" id="KW-1185">Reference proteome</keyword>
<proteinExistence type="inferred from homology"/>
<evidence type="ECO:0000313" key="4">
    <source>
        <dbReference type="EMBL" id="KZP01773.1"/>
    </source>
</evidence>
<reference evidence="4 5" key="1">
    <citation type="journal article" date="2016" name="Mol. Biol. Evol.">
        <title>Comparative Genomics of Early-Diverging Mushroom-Forming Fungi Provides Insights into the Origins of Lignocellulose Decay Capabilities.</title>
        <authorList>
            <person name="Nagy L.G."/>
            <person name="Riley R."/>
            <person name="Tritt A."/>
            <person name="Adam C."/>
            <person name="Daum C."/>
            <person name="Floudas D."/>
            <person name="Sun H."/>
            <person name="Yadav J.S."/>
            <person name="Pangilinan J."/>
            <person name="Larsson K.H."/>
            <person name="Matsuura K."/>
            <person name="Barry K."/>
            <person name="Labutti K."/>
            <person name="Kuo R."/>
            <person name="Ohm R.A."/>
            <person name="Bhattacharya S.S."/>
            <person name="Shirouzu T."/>
            <person name="Yoshinaga Y."/>
            <person name="Martin F.M."/>
            <person name="Grigoriev I.V."/>
            <person name="Hibbett D.S."/>
        </authorList>
    </citation>
    <scope>NUCLEOTIDE SEQUENCE [LARGE SCALE GENOMIC DNA]</scope>
    <source>
        <strain evidence="4 5">TUFC12733</strain>
    </source>
</reference>
<dbReference type="Proteomes" id="UP000076738">
    <property type="component" value="Unassembled WGS sequence"/>
</dbReference>